<reference evidence="2" key="2">
    <citation type="submission" date="2020-09" db="EMBL/GenBank/DDBJ databases">
        <authorList>
            <person name="Sun Q."/>
            <person name="Ohkuma M."/>
        </authorList>
    </citation>
    <scope>NUCLEOTIDE SEQUENCE</scope>
    <source>
        <strain evidence="2">JCM 3313</strain>
    </source>
</reference>
<sequence length="155" mass="16617">MTSRLERQRRLTGTDPLRLRAFLDESVITREIGGVDVLIGQLGHLLEMGDRENVTVRILPFGPGAYGTMFGGVTAVDFGDSEDPPVVYLEHTSGAGASNCAEVARSAEQVRFRDSKAPGAGQLVFDADGFQRFRAAVAAQLPADVTTAGPRLPSW</sequence>
<reference evidence="2" key="1">
    <citation type="journal article" date="2014" name="Int. J. Syst. Evol. Microbiol.">
        <title>Complete genome sequence of Corynebacterium casei LMG S-19264T (=DSM 44701T), isolated from a smear-ripened cheese.</title>
        <authorList>
            <consortium name="US DOE Joint Genome Institute (JGI-PGF)"/>
            <person name="Walter F."/>
            <person name="Albersmeier A."/>
            <person name="Kalinowski J."/>
            <person name="Ruckert C."/>
        </authorList>
    </citation>
    <scope>NUCLEOTIDE SEQUENCE</scope>
    <source>
        <strain evidence="2">JCM 3313</strain>
    </source>
</reference>
<evidence type="ECO:0000313" key="2">
    <source>
        <dbReference type="EMBL" id="GGP39485.1"/>
    </source>
</evidence>
<name>A0A918ECG0_9PSEU</name>
<evidence type="ECO:0000259" key="1">
    <source>
        <dbReference type="Pfam" id="PF19054"/>
    </source>
</evidence>
<keyword evidence="3" id="KW-1185">Reference proteome</keyword>
<evidence type="ECO:0000313" key="3">
    <source>
        <dbReference type="Proteomes" id="UP000639606"/>
    </source>
</evidence>
<dbReference type="EMBL" id="BMRG01000001">
    <property type="protein sequence ID" value="GGP39485.1"/>
    <property type="molecule type" value="Genomic_DNA"/>
</dbReference>
<organism evidence="2 3">
    <name type="scientific">Saccharothrix coeruleofusca</name>
    <dbReference type="NCBI Taxonomy" id="33919"/>
    <lineage>
        <taxon>Bacteria</taxon>
        <taxon>Bacillati</taxon>
        <taxon>Actinomycetota</taxon>
        <taxon>Actinomycetes</taxon>
        <taxon>Pseudonocardiales</taxon>
        <taxon>Pseudonocardiaceae</taxon>
        <taxon>Saccharothrix</taxon>
    </lineage>
</organism>
<proteinExistence type="predicted"/>
<comment type="caution">
    <text evidence="2">The sequence shown here is derived from an EMBL/GenBank/DDBJ whole genome shotgun (WGS) entry which is preliminary data.</text>
</comment>
<feature type="domain" description="DUF5753" evidence="1">
    <location>
        <begin position="3"/>
        <end position="98"/>
    </location>
</feature>
<dbReference type="AlphaFoldDB" id="A0A918ECG0"/>
<protein>
    <recommendedName>
        <fullName evidence="1">DUF5753 domain-containing protein</fullName>
    </recommendedName>
</protein>
<dbReference type="Proteomes" id="UP000639606">
    <property type="component" value="Unassembled WGS sequence"/>
</dbReference>
<dbReference type="Pfam" id="PF19054">
    <property type="entry name" value="DUF5753"/>
    <property type="match status" value="1"/>
</dbReference>
<dbReference type="InterPro" id="IPR043917">
    <property type="entry name" value="DUF5753"/>
</dbReference>
<gene>
    <name evidence="2" type="ORF">GCM10010185_08800</name>
</gene>
<dbReference type="RefSeq" id="WP_189221675.1">
    <property type="nucleotide sequence ID" value="NZ_BMRG01000001.1"/>
</dbReference>
<accession>A0A918ECG0</accession>